<organism evidence="5 6">
    <name type="scientific">Blastomonas natatoria</name>
    <dbReference type="NCBI Taxonomy" id="34015"/>
    <lineage>
        <taxon>Bacteria</taxon>
        <taxon>Pseudomonadati</taxon>
        <taxon>Pseudomonadota</taxon>
        <taxon>Alphaproteobacteria</taxon>
        <taxon>Sphingomonadales</taxon>
        <taxon>Sphingomonadaceae</taxon>
        <taxon>Blastomonas</taxon>
    </lineage>
</organism>
<dbReference type="Gene3D" id="3.30.70.920">
    <property type="match status" value="1"/>
</dbReference>
<accession>A0A2V3VE12</accession>
<dbReference type="InterPro" id="IPR019887">
    <property type="entry name" value="Tscrpt_reg_AsnC/Lrp_C"/>
</dbReference>
<dbReference type="InterPro" id="IPR036390">
    <property type="entry name" value="WH_DNA-bd_sf"/>
</dbReference>
<evidence type="ECO:0000313" key="6">
    <source>
        <dbReference type="Proteomes" id="UP000248014"/>
    </source>
</evidence>
<keyword evidence="2 5" id="KW-0238">DNA-binding</keyword>
<dbReference type="InterPro" id="IPR019885">
    <property type="entry name" value="Tscrpt_reg_HTH_AsnC-type_CS"/>
</dbReference>
<keyword evidence="3" id="KW-0804">Transcription</keyword>
<dbReference type="InterPro" id="IPR011008">
    <property type="entry name" value="Dimeric_a/b-barrel"/>
</dbReference>
<dbReference type="Proteomes" id="UP000248014">
    <property type="component" value="Unassembled WGS sequence"/>
</dbReference>
<evidence type="ECO:0000256" key="1">
    <source>
        <dbReference type="ARBA" id="ARBA00023015"/>
    </source>
</evidence>
<dbReference type="CDD" id="cd00090">
    <property type="entry name" value="HTH_ARSR"/>
    <property type="match status" value="1"/>
</dbReference>
<dbReference type="RefSeq" id="WP_196490324.1">
    <property type="nucleotide sequence ID" value="NZ_QJJM01000001.1"/>
</dbReference>
<dbReference type="GO" id="GO:0043565">
    <property type="term" value="F:sequence-specific DNA binding"/>
    <property type="evidence" value="ECO:0007669"/>
    <property type="project" value="InterPro"/>
</dbReference>
<dbReference type="PROSITE" id="PS00519">
    <property type="entry name" value="HTH_ASNC_1"/>
    <property type="match status" value="1"/>
</dbReference>
<protein>
    <submittedName>
        <fullName evidence="5">DNA-binding Lrp family transcriptional regulator</fullName>
    </submittedName>
</protein>
<dbReference type="PRINTS" id="PR00033">
    <property type="entry name" value="HTHASNC"/>
</dbReference>
<dbReference type="InterPro" id="IPR011991">
    <property type="entry name" value="ArsR-like_HTH"/>
</dbReference>
<dbReference type="InterPro" id="IPR000485">
    <property type="entry name" value="AsnC-type_HTH_dom"/>
</dbReference>
<dbReference type="PANTHER" id="PTHR30154">
    <property type="entry name" value="LEUCINE-RESPONSIVE REGULATORY PROTEIN"/>
    <property type="match status" value="1"/>
</dbReference>
<dbReference type="Gene3D" id="1.10.10.10">
    <property type="entry name" value="Winged helix-like DNA-binding domain superfamily/Winged helix DNA-binding domain"/>
    <property type="match status" value="1"/>
</dbReference>
<dbReference type="PROSITE" id="PS50956">
    <property type="entry name" value="HTH_ASNC_2"/>
    <property type="match status" value="1"/>
</dbReference>
<sequence>MIDLDAEDIRILRALQDNGRMTNAELAETVGMSASPCWRRVRRLEADGVIRGYAARLSRRALGLGVLAYVSVEIADHGEAVTRDFEAAVADLDEVIACHQVTGGADYILTVVSRDLDSYADFANTKLRPIAGIKAISTSFVLKEAKAQGGLPV</sequence>
<dbReference type="SMART" id="SM00344">
    <property type="entry name" value="HTH_ASNC"/>
    <property type="match status" value="1"/>
</dbReference>
<dbReference type="Pfam" id="PF01037">
    <property type="entry name" value="AsnC_trans_reg"/>
    <property type="match status" value="1"/>
</dbReference>
<dbReference type="InterPro" id="IPR019888">
    <property type="entry name" value="Tscrpt_reg_AsnC-like"/>
</dbReference>
<dbReference type="EMBL" id="QJJM01000001">
    <property type="protein sequence ID" value="PXW79434.1"/>
    <property type="molecule type" value="Genomic_DNA"/>
</dbReference>
<comment type="caution">
    <text evidence="5">The sequence shown here is derived from an EMBL/GenBank/DDBJ whole genome shotgun (WGS) entry which is preliminary data.</text>
</comment>
<feature type="domain" description="HTH asnC-type" evidence="4">
    <location>
        <begin position="4"/>
        <end position="65"/>
    </location>
</feature>
<dbReference type="GO" id="GO:0043200">
    <property type="term" value="P:response to amino acid"/>
    <property type="evidence" value="ECO:0007669"/>
    <property type="project" value="TreeGrafter"/>
</dbReference>
<evidence type="ECO:0000256" key="2">
    <source>
        <dbReference type="ARBA" id="ARBA00023125"/>
    </source>
</evidence>
<name>A0A2V3VE12_9SPHN</name>
<reference evidence="5 6" key="1">
    <citation type="submission" date="2018-05" db="EMBL/GenBank/DDBJ databases">
        <title>Genomic Encyclopedia of Type Strains, Phase IV (KMG-IV): sequencing the most valuable type-strain genomes for metagenomic binning, comparative biology and taxonomic classification.</title>
        <authorList>
            <person name="Goeker M."/>
        </authorList>
    </citation>
    <scope>NUCLEOTIDE SEQUENCE [LARGE SCALE GENOMIC DNA]</scope>
    <source>
        <strain evidence="5 6">DSM 3183</strain>
    </source>
</reference>
<gene>
    <name evidence="5" type="ORF">C7451_101502</name>
</gene>
<dbReference type="InterPro" id="IPR036388">
    <property type="entry name" value="WH-like_DNA-bd_sf"/>
</dbReference>
<dbReference type="GO" id="GO:0006355">
    <property type="term" value="P:regulation of DNA-templated transcription"/>
    <property type="evidence" value="ECO:0007669"/>
    <property type="project" value="UniProtKB-ARBA"/>
</dbReference>
<dbReference type="Pfam" id="PF13412">
    <property type="entry name" value="HTH_24"/>
    <property type="match status" value="1"/>
</dbReference>
<keyword evidence="6" id="KW-1185">Reference proteome</keyword>
<dbReference type="SUPFAM" id="SSF54909">
    <property type="entry name" value="Dimeric alpha+beta barrel"/>
    <property type="match status" value="1"/>
</dbReference>
<dbReference type="GO" id="GO:0005829">
    <property type="term" value="C:cytosol"/>
    <property type="evidence" value="ECO:0007669"/>
    <property type="project" value="TreeGrafter"/>
</dbReference>
<dbReference type="AlphaFoldDB" id="A0A2V3VE12"/>
<evidence type="ECO:0000256" key="3">
    <source>
        <dbReference type="ARBA" id="ARBA00023163"/>
    </source>
</evidence>
<proteinExistence type="predicted"/>
<dbReference type="PANTHER" id="PTHR30154:SF46">
    <property type="entry name" value="TRANSCRIPTIONAL REGULATORY PROTEIN"/>
    <property type="match status" value="1"/>
</dbReference>
<dbReference type="SUPFAM" id="SSF46785">
    <property type="entry name" value="Winged helix' DNA-binding domain"/>
    <property type="match status" value="1"/>
</dbReference>
<keyword evidence="1" id="KW-0805">Transcription regulation</keyword>
<evidence type="ECO:0000313" key="5">
    <source>
        <dbReference type="EMBL" id="PXW79434.1"/>
    </source>
</evidence>
<evidence type="ECO:0000259" key="4">
    <source>
        <dbReference type="PROSITE" id="PS50956"/>
    </source>
</evidence>